<organism evidence="3 4">
    <name type="scientific">Rhododendron simsii</name>
    <name type="common">Sims's rhododendron</name>
    <dbReference type="NCBI Taxonomy" id="118357"/>
    <lineage>
        <taxon>Eukaryota</taxon>
        <taxon>Viridiplantae</taxon>
        <taxon>Streptophyta</taxon>
        <taxon>Embryophyta</taxon>
        <taxon>Tracheophyta</taxon>
        <taxon>Spermatophyta</taxon>
        <taxon>Magnoliopsida</taxon>
        <taxon>eudicotyledons</taxon>
        <taxon>Gunneridae</taxon>
        <taxon>Pentapetalae</taxon>
        <taxon>asterids</taxon>
        <taxon>Ericales</taxon>
        <taxon>Ericaceae</taxon>
        <taxon>Ericoideae</taxon>
        <taxon>Rhodoreae</taxon>
        <taxon>Rhododendron</taxon>
    </lineage>
</organism>
<dbReference type="Pfam" id="PF00364">
    <property type="entry name" value="Biotin_lipoyl"/>
    <property type="match status" value="1"/>
</dbReference>
<dbReference type="Gene3D" id="2.40.50.100">
    <property type="match status" value="1"/>
</dbReference>
<dbReference type="PANTHER" id="PTHR47597:SF2">
    <property type="entry name" value="LIPOYL-BINDING DOMAIN-CONTAINING PROTEIN"/>
    <property type="match status" value="1"/>
</dbReference>
<feature type="domain" description="Lipoyl-binding" evidence="2">
    <location>
        <begin position="261"/>
        <end position="335"/>
    </location>
</feature>
<dbReference type="Proteomes" id="UP000626092">
    <property type="component" value="Unassembled WGS sequence"/>
</dbReference>
<dbReference type="SUPFAM" id="SSF51230">
    <property type="entry name" value="Single hybrid motif"/>
    <property type="match status" value="1"/>
</dbReference>
<keyword evidence="4" id="KW-1185">Reference proteome</keyword>
<sequence length="344" mass="37507">MVSEPICIAMVERAIKSVSPLDRMNSEMMVQTLTVYTFPGWSWLRVMVRQPHSETETGSRPSLSHAQSILKRPCMVAVHNVSSPTLSKSRNQGFALGGKLASSPISWERMTVSCTNTLETTLTTMSDDGRQQGSHNKNPLPRATFPSGFEALILEVCDETEIAELKLKVGDFEMHLKRNIGAAEVPMAVDYHATYAPVSSSPTSEAAPAPSLPPPPPPPPLPPLPPKSSTEKMSPFVNVSPEQSAKLAALEASGFSEYVFVKSPKVGSFQRSRTHKGVRKPLNCKEGDVIREGQVICYVDQFGTVLPVRSDVDGEVLKYLFNEGDPVGYGDPIMAVLPSFHDIE</sequence>
<evidence type="ECO:0000313" key="4">
    <source>
        <dbReference type="Proteomes" id="UP000626092"/>
    </source>
</evidence>
<dbReference type="CDD" id="cd06850">
    <property type="entry name" value="biotinyl_domain"/>
    <property type="match status" value="1"/>
</dbReference>
<accession>A0A834LEI5</accession>
<evidence type="ECO:0000256" key="1">
    <source>
        <dbReference type="SAM" id="MobiDB-lite"/>
    </source>
</evidence>
<protein>
    <recommendedName>
        <fullName evidence="2">Lipoyl-binding domain-containing protein</fullName>
    </recommendedName>
</protein>
<gene>
    <name evidence="3" type="ORF">RHSIM_Rhsim09G0181500</name>
</gene>
<evidence type="ECO:0000313" key="3">
    <source>
        <dbReference type="EMBL" id="KAF7131763.1"/>
    </source>
</evidence>
<dbReference type="PANTHER" id="PTHR47597">
    <property type="entry name" value="IS A MEMBER OF THE PF|00364 BIOTIN-REQUIRING ENZYMES FAMILY-RELATED"/>
    <property type="match status" value="1"/>
</dbReference>
<feature type="compositionally biased region" description="Pro residues" evidence="1">
    <location>
        <begin position="210"/>
        <end position="226"/>
    </location>
</feature>
<name>A0A834LEI5_RHOSS</name>
<dbReference type="InterPro" id="IPR000089">
    <property type="entry name" value="Biotin_lipoyl"/>
</dbReference>
<dbReference type="InterPro" id="IPR011053">
    <property type="entry name" value="Single_hybrid_motif"/>
</dbReference>
<dbReference type="AlphaFoldDB" id="A0A834LEI5"/>
<comment type="caution">
    <text evidence="3">The sequence shown here is derived from an EMBL/GenBank/DDBJ whole genome shotgun (WGS) entry which is preliminary data.</text>
</comment>
<dbReference type="InterPro" id="IPR053217">
    <property type="entry name" value="ACC_Biotin_Carrier"/>
</dbReference>
<proteinExistence type="predicted"/>
<feature type="compositionally biased region" description="Low complexity" evidence="1">
    <location>
        <begin position="197"/>
        <end position="209"/>
    </location>
</feature>
<dbReference type="OrthoDB" id="529457at2759"/>
<feature type="region of interest" description="Disordered" evidence="1">
    <location>
        <begin position="197"/>
        <end position="236"/>
    </location>
</feature>
<reference evidence="3" key="1">
    <citation type="submission" date="2019-11" db="EMBL/GenBank/DDBJ databases">
        <authorList>
            <person name="Liu Y."/>
            <person name="Hou J."/>
            <person name="Li T.-Q."/>
            <person name="Guan C.-H."/>
            <person name="Wu X."/>
            <person name="Wu H.-Z."/>
            <person name="Ling F."/>
            <person name="Zhang R."/>
            <person name="Shi X.-G."/>
            <person name="Ren J.-P."/>
            <person name="Chen E.-F."/>
            <person name="Sun J.-M."/>
        </authorList>
    </citation>
    <scope>NUCLEOTIDE SEQUENCE</scope>
    <source>
        <strain evidence="3">Adult_tree_wgs_1</strain>
        <tissue evidence="3">Leaves</tissue>
    </source>
</reference>
<dbReference type="EMBL" id="WJXA01000009">
    <property type="protein sequence ID" value="KAF7131763.1"/>
    <property type="molecule type" value="Genomic_DNA"/>
</dbReference>
<evidence type="ECO:0000259" key="2">
    <source>
        <dbReference type="Pfam" id="PF00364"/>
    </source>
</evidence>